<dbReference type="Proteomes" id="UP000315971">
    <property type="component" value="Unassembled WGS sequence"/>
</dbReference>
<dbReference type="InterPro" id="IPR050422">
    <property type="entry name" value="X-Pro_aminopeptidase_P"/>
</dbReference>
<protein>
    <submittedName>
        <fullName evidence="7">Xaa-Pro aminopeptidase</fullName>
    </submittedName>
</protein>
<comment type="similarity">
    <text evidence="1">Belongs to the peptidase M24B family.</text>
</comment>
<dbReference type="EMBL" id="FXSZ01000003">
    <property type="protein sequence ID" value="SMO53888.1"/>
    <property type="molecule type" value="Genomic_DNA"/>
</dbReference>
<dbReference type="GO" id="GO:0046872">
    <property type="term" value="F:metal ion binding"/>
    <property type="evidence" value="ECO:0007669"/>
    <property type="project" value="UniProtKB-KW"/>
</dbReference>
<organism evidence="7 8">
    <name type="scientific">Solitalea koreensis</name>
    <dbReference type="NCBI Taxonomy" id="543615"/>
    <lineage>
        <taxon>Bacteria</taxon>
        <taxon>Pseudomonadati</taxon>
        <taxon>Bacteroidota</taxon>
        <taxon>Sphingobacteriia</taxon>
        <taxon>Sphingobacteriales</taxon>
        <taxon>Sphingobacteriaceae</taxon>
        <taxon>Solitalea</taxon>
    </lineage>
</organism>
<evidence type="ECO:0000313" key="7">
    <source>
        <dbReference type="EMBL" id="SMO53888.1"/>
    </source>
</evidence>
<evidence type="ECO:0000313" key="8">
    <source>
        <dbReference type="Proteomes" id="UP000315971"/>
    </source>
</evidence>
<dbReference type="Gene3D" id="3.40.350.10">
    <property type="entry name" value="Creatinase/prolidase N-terminal domain"/>
    <property type="match status" value="2"/>
</dbReference>
<dbReference type="InterPro" id="IPR029149">
    <property type="entry name" value="Creatin/AminoP/Spt16_N"/>
</dbReference>
<sequence>MTSLEKIAAIRSQMSKQGVDAYIIPSSDPHLSEYLPAYYKSIAWVSGFSGSAGTLVITNDFAGLWTDARYFVQAEEQLKNSGFELMKLKVQNTPEFIEWLQETLKPGAKVAVDGNITQLDLVRFLQSGLRTANIELVTEADYISSIWTDRPALSKESAFLLSKEMCGESTAEKLQRVAVVMKKKGANTHVLSTLDDIAWAFNLRGSDVTFNPVVLSYGLITDDGKAKLYIDQSKLSPMQVEELSAQGVEVKGYNAIKADLAALPENSVLLIDPKRTCFALYKAVPSSVKVVEELNPSTQFKALKNPTEIAATRKAMVKDGVALVRFFNWLETALNTETITELAVVDKLHAFRAEQKNLIGDSFDTIAAYNAHAALPHYKPTNESNVELKKQGIFLLDSGGQYLDGTTDITRVIPLGQPTDQQKIDYTLVLQGMIDLSMTRFPEGTKGYQLDAIARKNLWEHGFNYGHGTGHGVGFFLNVHEGPQVINGVGANTTPLQAGMITSNEPGIYRLGHYGIRIENLVLCVEDKDYGFGKFMKFETLTLCPIDCRLIKADMLTDAQEAWLNQYHLEVYKQLSPYLEGSDLAWLKKHTQETA</sequence>
<dbReference type="GO" id="GO:0005737">
    <property type="term" value="C:cytoplasm"/>
    <property type="evidence" value="ECO:0007669"/>
    <property type="project" value="UniProtKB-ARBA"/>
</dbReference>
<dbReference type="Gene3D" id="3.90.230.10">
    <property type="entry name" value="Creatinase/methionine aminopeptidase superfamily"/>
    <property type="match status" value="1"/>
</dbReference>
<evidence type="ECO:0000259" key="5">
    <source>
        <dbReference type="Pfam" id="PF01321"/>
    </source>
</evidence>
<evidence type="ECO:0000259" key="6">
    <source>
        <dbReference type="Pfam" id="PF16188"/>
    </source>
</evidence>
<dbReference type="CDD" id="cd01085">
    <property type="entry name" value="APP"/>
    <property type="match status" value="1"/>
</dbReference>
<reference evidence="7 8" key="1">
    <citation type="submission" date="2017-05" db="EMBL/GenBank/DDBJ databases">
        <authorList>
            <person name="Varghese N."/>
            <person name="Submissions S."/>
        </authorList>
    </citation>
    <scope>NUCLEOTIDE SEQUENCE [LARGE SCALE GENOMIC DNA]</scope>
    <source>
        <strain evidence="7 8">DSM 21342</strain>
    </source>
</reference>
<dbReference type="InterPro" id="IPR000587">
    <property type="entry name" value="Creatinase_N"/>
</dbReference>
<evidence type="ECO:0000256" key="2">
    <source>
        <dbReference type="ARBA" id="ARBA00022723"/>
    </source>
</evidence>
<dbReference type="PANTHER" id="PTHR43763:SF6">
    <property type="entry name" value="XAA-PRO AMINOPEPTIDASE 1"/>
    <property type="match status" value="1"/>
</dbReference>
<gene>
    <name evidence="7" type="ORF">SAMN06265350_103177</name>
</gene>
<keyword evidence="2" id="KW-0479">Metal-binding</keyword>
<keyword evidence="7" id="KW-0645">Protease</keyword>
<proteinExistence type="inferred from homology"/>
<keyword evidence="3" id="KW-0378">Hydrolase</keyword>
<keyword evidence="7" id="KW-0031">Aminopeptidase</keyword>
<dbReference type="InterPro" id="IPR033740">
    <property type="entry name" value="Pept_M24B"/>
</dbReference>
<evidence type="ECO:0000256" key="1">
    <source>
        <dbReference type="ARBA" id="ARBA00008766"/>
    </source>
</evidence>
<dbReference type="Pfam" id="PF01321">
    <property type="entry name" value="Creatinase_N"/>
    <property type="match status" value="1"/>
</dbReference>
<feature type="domain" description="Peptidase M24 C-terminal" evidence="6">
    <location>
        <begin position="534"/>
        <end position="593"/>
    </location>
</feature>
<dbReference type="Pfam" id="PF16189">
    <property type="entry name" value="Creatinase_N_2"/>
    <property type="match status" value="1"/>
</dbReference>
<dbReference type="GO" id="GO:0070006">
    <property type="term" value="F:metalloaminopeptidase activity"/>
    <property type="evidence" value="ECO:0007669"/>
    <property type="project" value="InterPro"/>
</dbReference>
<accession>A0A521C3B3</accession>
<dbReference type="InterPro" id="IPR032416">
    <property type="entry name" value="Peptidase_M24_C"/>
</dbReference>
<dbReference type="FunFam" id="3.90.230.10:FF:000009">
    <property type="entry name" value="xaa-Pro aminopeptidase 2"/>
    <property type="match status" value="1"/>
</dbReference>
<dbReference type="InterPro" id="IPR000994">
    <property type="entry name" value="Pept_M24"/>
</dbReference>
<name>A0A521C3B3_9SPHI</name>
<dbReference type="RefSeq" id="WP_142602500.1">
    <property type="nucleotide sequence ID" value="NZ_FXSZ01000003.1"/>
</dbReference>
<keyword evidence="8" id="KW-1185">Reference proteome</keyword>
<dbReference type="SUPFAM" id="SSF53092">
    <property type="entry name" value="Creatinase/prolidase N-terminal domain"/>
    <property type="match status" value="1"/>
</dbReference>
<dbReference type="SUPFAM" id="SSF55920">
    <property type="entry name" value="Creatinase/aminopeptidase"/>
    <property type="match status" value="1"/>
</dbReference>
<feature type="domain" description="Creatinase N-terminal" evidence="5">
    <location>
        <begin position="7"/>
        <end position="134"/>
    </location>
</feature>
<dbReference type="AlphaFoldDB" id="A0A521C3B3"/>
<evidence type="ECO:0000259" key="4">
    <source>
        <dbReference type="Pfam" id="PF00557"/>
    </source>
</evidence>
<feature type="domain" description="Peptidase M24" evidence="4">
    <location>
        <begin position="312"/>
        <end position="525"/>
    </location>
</feature>
<dbReference type="Pfam" id="PF16188">
    <property type="entry name" value="Peptidase_M24_C"/>
    <property type="match status" value="1"/>
</dbReference>
<dbReference type="InterPro" id="IPR036005">
    <property type="entry name" value="Creatinase/aminopeptidase-like"/>
</dbReference>
<dbReference type="Pfam" id="PF00557">
    <property type="entry name" value="Peptidase_M24"/>
    <property type="match status" value="1"/>
</dbReference>
<dbReference type="OrthoDB" id="9806388at2"/>
<dbReference type="PANTHER" id="PTHR43763">
    <property type="entry name" value="XAA-PRO AMINOPEPTIDASE 1"/>
    <property type="match status" value="1"/>
</dbReference>
<evidence type="ECO:0000256" key="3">
    <source>
        <dbReference type="ARBA" id="ARBA00022801"/>
    </source>
</evidence>